<accession>A0AAV5UEX5</accession>
<dbReference type="EMBL" id="BTSX01000006">
    <property type="protein sequence ID" value="GMT04885.1"/>
    <property type="molecule type" value="Genomic_DNA"/>
</dbReference>
<feature type="compositionally biased region" description="Basic residues" evidence="1">
    <location>
        <begin position="185"/>
        <end position="214"/>
    </location>
</feature>
<evidence type="ECO:0000313" key="2">
    <source>
        <dbReference type="EMBL" id="GMT04885.1"/>
    </source>
</evidence>
<dbReference type="Proteomes" id="UP001432027">
    <property type="component" value="Unassembled WGS sequence"/>
</dbReference>
<proteinExistence type="predicted"/>
<feature type="compositionally biased region" description="Low complexity" evidence="1">
    <location>
        <begin position="175"/>
        <end position="184"/>
    </location>
</feature>
<feature type="region of interest" description="Disordered" evidence="1">
    <location>
        <begin position="115"/>
        <end position="257"/>
    </location>
</feature>
<name>A0AAV5UEX5_9BILA</name>
<comment type="caution">
    <text evidence="2">The sequence shown here is derived from an EMBL/GenBank/DDBJ whole genome shotgun (WGS) entry which is preliminary data.</text>
</comment>
<protein>
    <submittedName>
        <fullName evidence="2">Uncharacterized protein</fullName>
    </submittedName>
</protein>
<feature type="non-terminal residue" evidence="2">
    <location>
        <position position="257"/>
    </location>
</feature>
<evidence type="ECO:0000313" key="3">
    <source>
        <dbReference type="Proteomes" id="UP001432027"/>
    </source>
</evidence>
<evidence type="ECO:0000256" key="1">
    <source>
        <dbReference type="SAM" id="MobiDB-lite"/>
    </source>
</evidence>
<sequence length="257" mass="29259">MIKAGRDLLKSSIDLVSAKIAHLHLSNDIMKEEVDERINATLDSLDELEPHLATDFPNYEIKLFHPSLFMKREVYTPLDPVEKFQSVEEVIETNDMAKAITKNISDFMTQPDSPHLTLSLDKHSGSGSFSPFEAVEDDRSAKTPPHSSSQSQEMTSRDSSEKKSKRSKKREEKTQTTSKTSKTNKTPKKASKKKKVSKTRTGKIKKIKKKVKKVLKGEKKSKETKKNKKSKELKKKKDEEEKTEKTSEGVEPKKEEK</sequence>
<dbReference type="AlphaFoldDB" id="A0AAV5UEX5"/>
<feature type="compositionally biased region" description="Basic residues" evidence="1">
    <location>
        <begin position="222"/>
        <end position="234"/>
    </location>
</feature>
<reference evidence="2" key="1">
    <citation type="submission" date="2023-10" db="EMBL/GenBank/DDBJ databases">
        <title>Genome assembly of Pristionchus species.</title>
        <authorList>
            <person name="Yoshida K."/>
            <person name="Sommer R.J."/>
        </authorList>
    </citation>
    <scope>NUCLEOTIDE SEQUENCE</scope>
    <source>
        <strain evidence="2">RS0144</strain>
    </source>
</reference>
<organism evidence="2 3">
    <name type="scientific">Pristionchus entomophagus</name>
    <dbReference type="NCBI Taxonomy" id="358040"/>
    <lineage>
        <taxon>Eukaryota</taxon>
        <taxon>Metazoa</taxon>
        <taxon>Ecdysozoa</taxon>
        <taxon>Nematoda</taxon>
        <taxon>Chromadorea</taxon>
        <taxon>Rhabditida</taxon>
        <taxon>Rhabditina</taxon>
        <taxon>Diplogasteromorpha</taxon>
        <taxon>Diplogasteroidea</taxon>
        <taxon>Neodiplogasteridae</taxon>
        <taxon>Pristionchus</taxon>
    </lineage>
</organism>
<gene>
    <name evidence="2" type="ORF">PENTCL1PPCAC_27059</name>
</gene>
<feature type="compositionally biased region" description="Polar residues" evidence="1">
    <location>
        <begin position="145"/>
        <end position="154"/>
    </location>
</feature>
<keyword evidence="3" id="KW-1185">Reference proteome</keyword>
<feature type="compositionally biased region" description="Basic and acidic residues" evidence="1">
    <location>
        <begin position="235"/>
        <end position="257"/>
    </location>
</feature>